<proteinExistence type="predicted"/>
<evidence type="ECO:0000313" key="2">
    <source>
        <dbReference type="Proteomes" id="UP000501086"/>
    </source>
</evidence>
<reference evidence="1 2" key="1">
    <citation type="submission" date="2020-02" db="EMBL/GenBank/DDBJ databases">
        <authorList>
            <person name="Demo S.M."/>
            <person name="Guardino K.C."/>
            <person name="Hobbs B.M."/>
            <person name="Hoh K.J."/>
            <person name="Lee E."/>
            <person name="Vuong I.K."/>
            <person name="Kapinos A."/>
            <person name="Freise A.C."/>
            <person name="Reddi K."/>
            <person name="Moberg-Parker J."/>
            <person name="Garlena R.A."/>
            <person name="Russell D.A."/>
            <person name="Pope W.H."/>
            <person name="Jacobs-Sera D."/>
            <person name="Hatfull G.F."/>
        </authorList>
    </citation>
    <scope>NUCLEOTIDE SEQUENCE [LARGE SCALE GENOMIC DNA]</scope>
</reference>
<name>A0A6G8R264_9CAUD</name>
<accession>A0A6G8R264</accession>
<dbReference type="InterPro" id="IPR027417">
    <property type="entry name" value="P-loop_NTPase"/>
</dbReference>
<organism evidence="1 2">
    <name type="scientific">Arthrobacter phage BlueFeather</name>
    <dbReference type="NCBI Taxonomy" id="2713258"/>
    <lineage>
        <taxon>Viruses</taxon>
        <taxon>Duplodnaviria</taxon>
        <taxon>Heunggongvirae</taxon>
        <taxon>Uroviricota</taxon>
        <taxon>Caudoviricetes</taxon>
        <taxon>Caudoviricetes incertae sedis</taxon>
        <taxon>Bluefeathervirus</taxon>
        <taxon>Bluefeathervirus bluefeather</taxon>
    </lineage>
</organism>
<dbReference type="RefSeq" id="YP_010761520.1">
    <property type="nucleotide sequence ID" value="NC_073598.1"/>
</dbReference>
<sequence>MNPITSLPADYESAIAAAVDKVFLDKGLSFDASPRHLSPVPAGTDITAAIKGAEMMGLPLTPQGVHVAAMLESKSGELDAVSGFYRPLYEECSVQIPRRSTKTTTIQMVLLGRCHLIDNYRVVSTAQDGTRASQFFMNMVRLMEGRMRREGLTEADLGIKQIYRSQGREYIEWFNGSKWWVVKPESQAFRGEAADAMWFDEAGELNPDQSDDLVAGAFPLMDTRDLGQIIISGTPGLVRAGVFWDALQRGRKEPELYGITDFCAAETDDIYDEAVWWVTHPGLACGLTRIDKLRRNLEKLGPAKFAQEYLCIWAPDSTQSAISPEAWADALEEPRAFDGQDFDLTFDCHIHGLYATLTATWVDEAGEPWGQVMDFRPGTEWLAAELVRAQKAHPRVKIHYDAIGANSAVALTLQRVPTFRAHALRPVTMKEVAAGASLLTSHLEARTAHIAASASLTNAAENVTWRYSGESRLFGRKNASVDVSGIVSLSIGYGMSLSRRATSRRPRASAVIG</sequence>
<dbReference type="EMBL" id="MT024867">
    <property type="protein sequence ID" value="QIN94305.1"/>
    <property type="molecule type" value="Genomic_DNA"/>
</dbReference>
<dbReference type="GeneID" id="80090793"/>
<dbReference type="Proteomes" id="UP000501086">
    <property type="component" value="Segment"/>
</dbReference>
<protein>
    <submittedName>
        <fullName evidence="1">Terminase</fullName>
    </submittedName>
</protein>
<gene>
    <name evidence="1" type="primary">1</name>
    <name evidence="1" type="ORF">SEA_BLUEFEATHER_1</name>
</gene>
<keyword evidence="2" id="KW-1185">Reference proteome</keyword>
<evidence type="ECO:0000313" key="1">
    <source>
        <dbReference type="EMBL" id="QIN94305.1"/>
    </source>
</evidence>
<dbReference type="KEGG" id="vg:80090793"/>
<dbReference type="Gene3D" id="3.40.50.300">
    <property type="entry name" value="P-loop containing nucleotide triphosphate hydrolases"/>
    <property type="match status" value="1"/>
</dbReference>